<reference evidence="1 2" key="1">
    <citation type="journal article" date="2017" name="Antonie Van Leeuwenhoek">
        <title>Phylogenomic resolution of the bacterial genus Pantoea and its relationship with Erwinia and Tatumella.</title>
        <authorList>
            <person name="Palmer M."/>
            <person name="Steenkamp E.T."/>
            <person name="Coetzee M.P."/>
            <person name="Chan W.Y."/>
            <person name="van Zyl E."/>
            <person name="De Maayer P."/>
            <person name="Coutinho T.A."/>
            <person name="Blom J."/>
            <person name="Smits T.H."/>
            <person name="Duffy B."/>
            <person name="Venter S.N."/>
        </authorList>
    </citation>
    <scope>NUCLEOTIDE SEQUENCE [LARGE SCALE GENOMIC DNA]</scope>
    <source>
        <strain evidence="1 2">LMG 5345</strain>
    </source>
</reference>
<name>A0ABX3UUM3_9GAMM</name>
<protein>
    <submittedName>
        <fullName evidence="1">Uncharacterized protein</fullName>
    </submittedName>
</protein>
<dbReference type="Proteomes" id="UP000193785">
    <property type="component" value="Unassembled WGS sequence"/>
</dbReference>
<proteinExistence type="predicted"/>
<organism evidence="1 2">
    <name type="scientific">Pantoea septica</name>
    <dbReference type="NCBI Taxonomy" id="472695"/>
    <lineage>
        <taxon>Bacteria</taxon>
        <taxon>Pseudomonadati</taxon>
        <taxon>Pseudomonadota</taxon>
        <taxon>Gammaproteobacteria</taxon>
        <taxon>Enterobacterales</taxon>
        <taxon>Erwiniaceae</taxon>
        <taxon>Pantoea</taxon>
    </lineage>
</organism>
<comment type="caution">
    <text evidence="1">The sequence shown here is derived from an EMBL/GenBank/DDBJ whole genome shotgun (WGS) entry which is preliminary data.</text>
</comment>
<keyword evidence="2" id="KW-1185">Reference proteome</keyword>
<evidence type="ECO:0000313" key="1">
    <source>
        <dbReference type="EMBL" id="ORN01635.1"/>
    </source>
</evidence>
<dbReference type="RefSeq" id="WP_033749676.1">
    <property type="nucleotide sequence ID" value="NZ_CAURGX010000027.1"/>
</dbReference>
<sequence>MALLFGRVKKSEWEHTGLFANIVPVYIRDIESGEPEVCAANGVPEWFFDLVNWMVCNLPMPYDGFMFSHVKPIESSDKG</sequence>
<gene>
    <name evidence="1" type="ORF">HA46_05390</name>
</gene>
<evidence type="ECO:0000313" key="2">
    <source>
        <dbReference type="Proteomes" id="UP000193785"/>
    </source>
</evidence>
<dbReference type="EMBL" id="MLJJ01000007">
    <property type="protein sequence ID" value="ORN01635.1"/>
    <property type="molecule type" value="Genomic_DNA"/>
</dbReference>
<accession>A0ABX3UUM3</accession>